<dbReference type="SUPFAM" id="SSF110836">
    <property type="entry name" value="Hypothetical protein SAV1430"/>
    <property type="match status" value="1"/>
</dbReference>
<dbReference type="OrthoDB" id="565552at2759"/>
<dbReference type="GO" id="GO:0016226">
    <property type="term" value="P:iron-sulfur cluster assembly"/>
    <property type="evidence" value="ECO:0007669"/>
    <property type="project" value="InterPro"/>
</dbReference>
<dbReference type="InterPro" id="IPR035433">
    <property type="entry name" value="NFU1-like"/>
</dbReference>
<dbReference type="FunFam" id="3.30.1370.70:FF:000001">
    <property type="entry name" value="NifU-like protein 4, mitochondrial"/>
    <property type="match status" value="1"/>
</dbReference>
<dbReference type="GeneID" id="25032437"/>
<accession>S9R7P3</accession>
<dbReference type="PANTHER" id="PTHR11178:SF1">
    <property type="entry name" value="NFU1 IRON-SULFUR CLUSTER SCAFFOLD HOMOLOG, MITOCHONDRIAL"/>
    <property type="match status" value="1"/>
</dbReference>
<dbReference type="Gene3D" id="3.30.300.130">
    <property type="entry name" value="Fe-S cluster assembly (FSCA)"/>
    <property type="match status" value="1"/>
</dbReference>
<dbReference type="GO" id="GO:0005739">
    <property type="term" value="C:mitochondrion"/>
    <property type="evidence" value="ECO:0007669"/>
    <property type="project" value="TreeGrafter"/>
</dbReference>
<proteinExistence type="inferred from homology"/>
<evidence type="ECO:0000256" key="1">
    <source>
        <dbReference type="ARBA" id="ARBA00006420"/>
    </source>
</evidence>
<dbReference type="InterPro" id="IPR014824">
    <property type="entry name" value="Nfu/NifU_N"/>
</dbReference>
<evidence type="ECO:0000259" key="2">
    <source>
        <dbReference type="SMART" id="SM00932"/>
    </source>
</evidence>
<dbReference type="eggNOG" id="KOG2358">
    <property type="taxonomic scope" value="Eukaryota"/>
</dbReference>
<dbReference type="FunFam" id="3.30.300.130:FF:000001">
    <property type="entry name" value="NFU1 iron-sulfur cluster scaffold"/>
    <property type="match status" value="1"/>
</dbReference>
<dbReference type="InterPro" id="IPR036498">
    <property type="entry name" value="Nfu/NifU_N_sf"/>
</dbReference>
<organism evidence="3 4">
    <name type="scientific">Schizosaccharomyces octosporus (strain yFS286)</name>
    <name type="common">Fission yeast</name>
    <name type="synonym">Octosporomyces octosporus</name>
    <dbReference type="NCBI Taxonomy" id="483514"/>
    <lineage>
        <taxon>Eukaryota</taxon>
        <taxon>Fungi</taxon>
        <taxon>Dikarya</taxon>
        <taxon>Ascomycota</taxon>
        <taxon>Taphrinomycotina</taxon>
        <taxon>Schizosaccharomycetes</taxon>
        <taxon>Schizosaccharomycetales</taxon>
        <taxon>Schizosaccharomycetaceae</taxon>
        <taxon>Schizosaccharomyces</taxon>
    </lineage>
</organism>
<dbReference type="Gene3D" id="3.30.1370.70">
    <property type="entry name" value="Scaffold protein Nfu/NifU, N-terminal domain"/>
    <property type="match status" value="1"/>
</dbReference>
<comment type="similarity">
    <text evidence="1">Belongs to the NifU family.</text>
</comment>
<evidence type="ECO:0000313" key="3">
    <source>
        <dbReference type="EMBL" id="EPX74255.1"/>
    </source>
</evidence>
<dbReference type="RefSeq" id="XP_013017407.1">
    <property type="nucleotide sequence ID" value="XM_013161953.1"/>
</dbReference>
<dbReference type="EMBL" id="KE503206">
    <property type="protein sequence ID" value="EPX74255.1"/>
    <property type="molecule type" value="Genomic_DNA"/>
</dbReference>
<dbReference type="Proteomes" id="UP000016088">
    <property type="component" value="Unassembled WGS sequence"/>
</dbReference>
<keyword evidence="4" id="KW-1185">Reference proteome</keyword>
<dbReference type="SMART" id="SM00932">
    <property type="entry name" value="Nfu_N"/>
    <property type="match status" value="1"/>
</dbReference>
<gene>
    <name evidence="3" type="ORF">SOCG_03465</name>
</gene>
<protein>
    <submittedName>
        <fullName evidence="3">NifU-like protein</fullName>
    </submittedName>
</protein>
<dbReference type="Pfam" id="PF08712">
    <property type="entry name" value="Nfu_N"/>
    <property type="match status" value="1"/>
</dbReference>
<dbReference type="PIRSF" id="PIRSF036773">
    <property type="entry name" value="HIRIP5"/>
    <property type="match status" value="1"/>
</dbReference>
<dbReference type="OMA" id="AIMEHYM"/>
<dbReference type="PANTHER" id="PTHR11178">
    <property type="entry name" value="IRON-SULFUR CLUSTER SCAFFOLD PROTEIN NFU-RELATED"/>
    <property type="match status" value="1"/>
</dbReference>
<reference evidence="3 4" key="1">
    <citation type="journal article" date="2011" name="Science">
        <title>Comparative functional genomics of the fission yeasts.</title>
        <authorList>
            <person name="Rhind N."/>
            <person name="Chen Z."/>
            <person name="Yassour M."/>
            <person name="Thompson D.A."/>
            <person name="Haas B.J."/>
            <person name="Habib N."/>
            <person name="Wapinski I."/>
            <person name="Roy S."/>
            <person name="Lin M.F."/>
            <person name="Heiman D.I."/>
            <person name="Young S.K."/>
            <person name="Furuya K."/>
            <person name="Guo Y."/>
            <person name="Pidoux A."/>
            <person name="Chen H.M."/>
            <person name="Robbertse B."/>
            <person name="Goldberg J.M."/>
            <person name="Aoki K."/>
            <person name="Bayne E.H."/>
            <person name="Berlin A.M."/>
            <person name="Desjardins C.A."/>
            <person name="Dobbs E."/>
            <person name="Dukaj L."/>
            <person name="Fan L."/>
            <person name="FitzGerald M.G."/>
            <person name="French C."/>
            <person name="Gujja S."/>
            <person name="Hansen K."/>
            <person name="Keifenheim D."/>
            <person name="Levin J.Z."/>
            <person name="Mosher R.A."/>
            <person name="Mueller C.A."/>
            <person name="Pfiffner J."/>
            <person name="Priest M."/>
            <person name="Russ C."/>
            <person name="Smialowska A."/>
            <person name="Swoboda P."/>
            <person name="Sykes S.M."/>
            <person name="Vaughn M."/>
            <person name="Vengrova S."/>
            <person name="Yoder R."/>
            <person name="Zeng Q."/>
            <person name="Allshire R."/>
            <person name="Baulcombe D."/>
            <person name="Birren B.W."/>
            <person name="Brown W."/>
            <person name="Ekwall K."/>
            <person name="Kellis M."/>
            <person name="Leatherwood J."/>
            <person name="Levin H."/>
            <person name="Margalit H."/>
            <person name="Martienssen R."/>
            <person name="Nieduszynski C.A."/>
            <person name="Spatafora J.W."/>
            <person name="Friedman N."/>
            <person name="Dalgaard J.Z."/>
            <person name="Baumann P."/>
            <person name="Niki H."/>
            <person name="Regev A."/>
            <person name="Nusbaum C."/>
        </authorList>
    </citation>
    <scope>NUCLEOTIDE SEQUENCE [LARGE SCALE GENOMIC DNA]</scope>
    <source>
        <strain evidence="4">yFS286</strain>
    </source>
</reference>
<dbReference type="Pfam" id="PF01106">
    <property type="entry name" value="NifU"/>
    <property type="match status" value="1"/>
</dbReference>
<feature type="domain" description="Scaffold protein Nfu/NifU N-terminal" evidence="2">
    <location>
        <begin position="45"/>
        <end position="133"/>
    </location>
</feature>
<dbReference type="GO" id="GO:0005506">
    <property type="term" value="F:iron ion binding"/>
    <property type="evidence" value="ECO:0007669"/>
    <property type="project" value="InterPro"/>
</dbReference>
<dbReference type="GO" id="GO:0051536">
    <property type="term" value="F:iron-sulfur cluster binding"/>
    <property type="evidence" value="ECO:0007669"/>
    <property type="project" value="InterPro"/>
</dbReference>
<name>S9R7P3_SCHOY</name>
<dbReference type="HOGENOM" id="CLU_060555_0_2_1"/>
<dbReference type="InterPro" id="IPR001075">
    <property type="entry name" value="NIF_FeS_clus_asmbl_NifU_C"/>
</dbReference>
<dbReference type="InterPro" id="IPR034904">
    <property type="entry name" value="FSCA_dom_sf"/>
</dbReference>
<dbReference type="AlphaFoldDB" id="S9R7P3"/>
<dbReference type="VEuPathDB" id="FungiDB:SOCG_03465"/>
<dbReference type="SUPFAM" id="SSF117916">
    <property type="entry name" value="Fe-S cluster assembly (FSCA) domain-like"/>
    <property type="match status" value="1"/>
</dbReference>
<sequence>MFALKNLRLSFPRSSFQAVKFGPRLSRRNAFPLAFQMPSSRSIWIRSEETPNENAIKFLPGLDILPPTIGTLEYMRTQEYNNSPLAEKLFEIPGVKSIFFGRDFITVSKDESQSWTQLKPEVFSTIMEHLSNGESVLAGDPLNGPSDTQILESDSQTVAMIKELLETSIRPSIQEDGGDVEFRGFDEETGMVSLKLRGACRSCSSSAVTLKSGIQQMLNHYIPEVREVNQVLDPEEEVAISEFEKFEKRIHQNEQKEDK</sequence>
<evidence type="ECO:0000313" key="4">
    <source>
        <dbReference type="Proteomes" id="UP000016088"/>
    </source>
</evidence>